<dbReference type="HOGENOM" id="CLU_1173485_0_0_10"/>
<dbReference type="AlphaFoldDB" id="I3YSD1"/>
<reference evidence="2 3" key="1">
    <citation type="submission" date="2012-06" db="EMBL/GenBank/DDBJ databases">
        <title>The complete genome of Aequorivita sublithincola DSM 14238.</title>
        <authorList>
            <consortium name="US DOE Joint Genome Institute (JGI-PGF)"/>
            <person name="Lucas S."/>
            <person name="Copeland A."/>
            <person name="Lapidus A."/>
            <person name="Goodwin L."/>
            <person name="Pitluck S."/>
            <person name="Peters L."/>
            <person name="Munk A.C.C."/>
            <person name="Kyrpides N."/>
            <person name="Mavromatis K."/>
            <person name="Pagani I."/>
            <person name="Ivanova N."/>
            <person name="Ovchinnikova G."/>
            <person name="Zeytun A."/>
            <person name="Detter J.C."/>
            <person name="Han C."/>
            <person name="Land M."/>
            <person name="Hauser L."/>
            <person name="Markowitz V."/>
            <person name="Cheng J.-F."/>
            <person name="Hugenholtz P."/>
            <person name="Woyke T."/>
            <person name="Wu D."/>
            <person name="Tindall B."/>
            <person name="Faehnrich R."/>
            <person name="Brambilla E."/>
            <person name="Klenk H.-P."/>
            <person name="Eisen J.A."/>
        </authorList>
    </citation>
    <scope>NUCLEOTIDE SEQUENCE [LARGE SCALE GENOMIC DNA]</scope>
    <source>
        <strain evidence="3">DSM 14238 / LMG 21431 / ACAM 643 / 9-3</strain>
    </source>
</reference>
<evidence type="ECO:0000313" key="3">
    <source>
        <dbReference type="Proteomes" id="UP000006049"/>
    </source>
</evidence>
<evidence type="ECO:0000313" key="2">
    <source>
        <dbReference type="EMBL" id="AFL79899.1"/>
    </source>
</evidence>
<dbReference type="OrthoDB" id="1151160at2"/>
<name>I3YSD1_AEQSU</name>
<dbReference type="EMBL" id="CP003280">
    <property type="protein sequence ID" value="AFL79899.1"/>
    <property type="molecule type" value="Genomic_DNA"/>
</dbReference>
<feature type="chain" id="PRO_5003683802" description="GLPGLI family protein" evidence="1">
    <location>
        <begin position="21"/>
        <end position="236"/>
    </location>
</feature>
<dbReference type="RefSeq" id="WP_014781157.1">
    <property type="nucleotide sequence ID" value="NC_018013.1"/>
</dbReference>
<proteinExistence type="predicted"/>
<accession>I3YSD1</accession>
<dbReference type="KEGG" id="asl:Aeqsu_0386"/>
<evidence type="ECO:0000256" key="1">
    <source>
        <dbReference type="SAM" id="SignalP"/>
    </source>
</evidence>
<evidence type="ECO:0008006" key="4">
    <source>
        <dbReference type="Google" id="ProtNLM"/>
    </source>
</evidence>
<dbReference type="eggNOG" id="ENOG502ZVU7">
    <property type="taxonomic scope" value="Bacteria"/>
</dbReference>
<dbReference type="Proteomes" id="UP000006049">
    <property type="component" value="Chromosome"/>
</dbReference>
<keyword evidence="1" id="KW-0732">Signal</keyword>
<protein>
    <recommendedName>
        <fullName evidence="4">GLPGLI family protein</fullName>
    </recommendedName>
</protein>
<gene>
    <name evidence="2" type="ordered locus">Aeqsu_0386</name>
</gene>
<feature type="signal peptide" evidence="1">
    <location>
        <begin position="1"/>
        <end position="20"/>
    </location>
</feature>
<dbReference type="STRING" id="746697.Aeqsu_0386"/>
<sequence length="236" mass="27294">MTKFLLYTLFICLTASSLFAQHIKLDKKEMAFLATQEKVNVVFTYEGLRFNADTLTEPQFVNYIKEKIENKLDAKEALDWEKRYFNAKDSIYPKIFATALNNRIKNYDHPIEFVVDDDSVFYTMKVQTDWMYFGYDVGIAKQPAKANLKITFFETSNPENIIAKIDVDRAEGFNVVGNLSFNTEVPLSTTGISSTNWLKKFLEANEDYPRPSLLRMGNMYDKAAVRFGMTLKRVID</sequence>
<keyword evidence="3" id="KW-1185">Reference proteome</keyword>
<organism evidence="2 3">
    <name type="scientific">Aequorivita sublithincola (strain DSM 14238 / LMG 21431 / ACAM 643 / 9-3)</name>
    <dbReference type="NCBI Taxonomy" id="746697"/>
    <lineage>
        <taxon>Bacteria</taxon>
        <taxon>Pseudomonadati</taxon>
        <taxon>Bacteroidota</taxon>
        <taxon>Flavobacteriia</taxon>
        <taxon>Flavobacteriales</taxon>
        <taxon>Flavobacteriaceae</taxon>
        <taxon>Aequorivita</taxon>
    </lineage>
</organism>
<dbReference type="PATRIC" id="fig|746697.3.peg.385"/>